<sequence length="390" mass="45485">MYQFFSVSTEGGSRDPAIKLEKRFINYLISFPFARQQREGGNDDEDKVQQRRALLDVERISHQERERKRHARQRYVERISEELHSEVHRRVLLAIDDPESIRTKVVPMPENLPALLDTVSLRAASMAKIEALACDLDWFRDGLVRVVNNPPFVNRRKDKQMRLENLRVAMSFVGSENLRVLTPAFALQNWLPPATQPFTLFRRKVWEHSLQTAILSQAVAEQMSLRDPVLAYTMGMFHELGKIALTKLYLRIFDEVQREQALATINDHSPDRHNAIQKLIPDEQFLRDLMLALDKRVSYLTVQGWHLERLPISEHLLSYTQNQHIDDMSNYAKALAQANAYSEYRMLKQVDLVDKEDAAQLFKRYQISAEQISQLKHVNLKRPRMVSVDD</sequence>
<evidence type="ECO:0000313" key="3">
    <source>
        <dbReference type="Proteomes" id="UP000014115"/>
    </source>
</evidence>
<dbReference type="PANTHER" id="PTHR33525:SF4">
    <property type="entry name" value="CYCLIC DI-GMP PHOSPHODIESTERASE CDGJ"/>
    <property type="match status" value="1"/>
</dbReference>
<evidence type="ECO:0000259" key="1">
    <source>
        <dbReference type="PROSITE" id="PS51833"/>
    </source>
</evidence>
<dbReference type="InterPro" id="IPR013976">
    <property type="entry name" value="HDOD"/>
</dbReference>
<dbReference type="RefSeq" id="WP_008488264.1">
    <property type="nucleotide sequence ID" value="NZ_AMRG01000005.1"/>
</dbReference>
<feature type="domain" description="HDOD" evidence="1">
    <location>
        <begin position="105"/>
        <end position="321"/>
    </location>
</feature>
<protein>
    <submittedName>
        <fullName evidence="2">HD superfamily hydrolase</fullName>
    </submittedName>
</protein>
<dbReference type="PROSITE" id="PS51833">
    <property type="entry name" value="HDOD"/>
    <property type="match status" value="1"/>
</dbReference>
<organism evidence="2 3">
    <name type="scientific">Idiomarina xiamenensis 10-D-4</name>
    <dbReference type="NCBI Taxonomy" id="740709"/>
    <lineage>
        <taxon>Bacteria</taxon>
        <taxon>Pseudomonadati</taxon>
        <taxon>Pseudomonadota</taxon>
        <taxon>Gammaproteobacteria</taxon>
        <taxon>Alteromonadales</taxon>
        <taxon>Idiomarinaceae</taxon>
        <taxon>Idiomarina</taxon>
    </lineage>
</organism>
<accession>K2K9N8</accession>
<dbReference type="Gene3D" id="1.10.3210.10">
    <property type="entry name" value="Hypothetical protein af1432"/>
    <property type="match status" value="1"/>
</dbReference>
<dbReference type="GO" id="GO:0016787">
    <property type="term" value="F:hydrolase activity"/>
    <property type="evidence" value="ECO:0007669"/>
    <property type="project" value="UniProtKB-KW"/>
</dbReference>
<dbReference type="STRING" id="740709.A10D4_05602"/>
<dbReference type="PATRIC" id="fig|740709.3.peg.1142"/>
<name>K2K9N8_9GAMM</name>
<dbReference type="eggNOG" id="COG1639">
    <property type="taxonomic scope" value="Bacteria"/>
</dbReference>
<dbReference type="SUPFAM" id="SSF109604">
    <property type="entry name" value="HD-domain/PDEase-like"/>
    <property type="match status" value="1"/>
</dbReference>
<dbReference type="EMBL" id="AMRG01000005">
    <property type="protein sequence ID" value="EKE84518.1"/>
    <property type="molecule type" value="Genomic_DNA"/>
</dbReference>
<proteinExistence type="predicted"/>
<reference evidence="2 3" key="1">
    <citation type="journal article" date="2012" name="J. Bacteriol.">
        <title>Genome Sequence of Idiomarina xiamenensis Type Strain 10-D-4.</title>
        <authorList>
            <person name="Lai Q."/>
            <person name="Wang L."/>
            <person name="Wang W."/>
            <person name="Shao Z."/>
        </authorList>
    </citation>
    <scope>NUCLEOTIDE SEQUENCE [LARGE SCALE GENOMIC DNA]</scope>
    <source>
        <strain evidence="2 3">10-D-4</strain>
    </source>
</reference>
<keyword evidence="3" id="KW-1185">Reference proteome</keyword>
<dbReference type="InterPro" id="IPR003607">
    <property type="entry name" value="HD/PDEase_dom"/>
</dbReference>
<evidence type="ECO:0000313" key="2">
    <source>
        <dbReference type="EMBL" id="EKE84518.1"/>
    </source>
</evidence>
<dbReference type="OrthoDB" id="6233174at2"/>
<dbReference type="InterPro" id="IPR052340">
    <property type="entry name" value="RNase_Y/CdgJ"/>
</dbReference>
<keyword evidence="2" id="KW-0378">Hydrolase</keyword>
<dbReference type="AlphaFoldDB" id="K2K9N8"/>
<dbReference type="SMART" id="SM00471">
    <property type="entry name" value="HDc"/>
    <property type="match status" value="1"/>
</dbReference>
<comment type="caution">
    <text evidence="2">The sequence shown here is derived from an EMBL/GenBank/DDBJ whole genome shotgun (WGS) entry which is preliminary data.</text>
</comment>
<dbReference type="Proteomes" id="UP000014115">
    <property type="component" value="Unassembled WGS sequence"/>
</dbReference>
<dbReference type="Pfam" id="PF08668">
    <property type="entry name" value="HDOD"/>
    <property type="match status" value="1"/>
</dbReference>
<dbReference type="PANTHER" id="PTHR33525">
    <property type="match status" value="1"/>
</dbReference>
<gene>
    <name evidence="2" type="ORF">A10D4_05602</name>
</gene>